<keyword evidence="10" id="KW-1185">Reference proteome</keyword>
<dbReference type="InterPro" id="IPR004610">
    <property type="entry name" value="RecJ"/>
</dbReference>
<protein>
    <recommendedName>
        <fullName evidence="2">Single-stranded-DNA-specific exonuclease RecJ</fullName>
    </recommendedName>
</protein>
<keyword evidence="3" id="KW-0540">Nuclease</keyword>
<dbReference type="AlphaFoldDB" id="A0A6P1NCS8"/>
<evidence type="ECO:0000256" key="2">
    <source>
        <dbReference type="ARBA" id="ARBA00019841"/>
    </source>
</evidence>
<dbReference type="Gene3D" id="3.10.310.30">
    <property type="match status" value="1"/>
</dbReference>
<evidence type="ECO:0000313" key="10">
    <source>
        <dbReference type="Proteomes" id="UP000463975"/>
    </source>
</evidence>
<accession>A0A6P1NCS8</accession>
<dbReference type="GO" id="GO:0006310">
    <property type="term" value="P:DNA recombination"/>
    <property type="evidence" value="ECO:0007669"/>
    <property type="project" value="InterPro"/>
</dbReference>
<evidence type="ECO:0000259" key="6">
    <source>
        <dbReference type="Pfam" id="PF01368"/>
    </source>
</evidence>
<feature type="domain" description="DDH" evidence="6">
    <location>
        <begin position="104"/>
        <end position="229"/>
    </location>
</feature>
<dbReference type="Pfam" id="PF02272">
    <property type="entry name" value="DHHA1"/>
    <property type="match status" value="1"/>
</dbReference>
<comment type="similarity">
    <text evidence="1">Belongs to the RecJ family.</text>
</comment>
<dbReference type="KEGG" id="bomb:GT348_07670"/>
<evidence type="ECO:0000313" key="9">
    <source>
        <dbReference type="EMBL" id="QHI96126.1"/>
    </source>
</evidence>
<dbReference type="EMBL" id="CP047652">
    <property type="protein sequence ID" value="QHI96126.1"/>
    <property type="molecule type" value="Genomic_DNA"/>
</dbReference>
<dbReference type="GO" id="GO:0006281">
    <property type="term" value="P:DNA repair"/>
    <property type="evidence" value="ECO:0007669"/>
    <property type="project" value="InterPro"/>
</dbReference>
<dbReference type="GO" id="GO:0003676">
    <property type="term" value="F:nucleic acid binding"/>
    <property type="evidence" value="ECO:0007669"/>
    <property type="project" value="InterPro"/>
</dbReference>
<dbReference type="NCBIfam" id="TIGR00644">
    <property type="entry name" value="recJ"/>
    <property type="match status" value="1"/>
</dbReference>
<evidence type="ECO:0000256" key="4">
    <source>
        <dbReference type="ARBA" id="ARBA00022801"/>
    </source>
</evidence>
<dbReference type="Proteomes" id="UP000463975">
    <property type="component" value="Chromosome"/>
</dbReference>
<evidence type="ECO:0000256" key="1">
    <source>
        <dbReference type="ARBA" id="ARBA00005915"/>
    </source>
</evidence>
<dbReference type="InterPro" id="IPR001667">
    <property type="entry name" value="DDH_dom"/>
</dbReference>
<dbReference type="Gene3D" id="3.90.1640.30">
    <property type="match status" value="1"/>
</dbReference>
<proteinExistence type="inferred from homology"/>
<feature type="domain" description="DHHA1" evidence="7">
    <location>
        <begin position="379"/>
        <end position="473"/>
    </location>
</feature>
<dbReference type="SUPFAM" id="SSF64182">
    <property type="entry name" value="DHH phosphoesterases"/>
    <property type="match status" value="1"/>
</dbReference>
<dbReference type="InterPro" id="IPR051673">
    <property type="entry name" value="SSDNA_exonuclease_RecJ"/>
</dbReference>
<evidence type="ECO:0000259" key="7">
    <source>
        <dbReference type="Pfam" id="PF02272"/>
    </source>
</evidence>
<reference evidence="9 10" key="1">
    <citation type="submission" date="2020-01" db="EMBL/GenBank/DDBJ databases">
        <title>Genome sequencing of strain KACC 21507.</title>
        <authorList>
            <person name="Heo J."/>
            <person name="Kim S.-J."/>
            <person name="Kim J.-S."/>
            <person name="Hong S.-B."/>
            <person name="Kwon S.-W."/>
        </authorList>
    </citation>
    <scope>NUCLEOTIDE SEQUENCE [LARGE SCALE GENOMIC DNA]</scope>
    <source>
        <strain evidence="9 10">KACC 21507</strain>
    </source>
</reference>
<evidence type="ECO:0000256" key="5">
    <source>
        <dbReference type="ARBA" id="ARBA00022839"/>
    </source>
</evidence>
<name>A0A6P1NCS8_9PROT</name>
<keyword evidence="4" id="KW-0378">Hydrolase</keyword>
<organism evidence="9 10">
    <name type="scientific">Aristophania vespae</name>
    <dbReference type="NCBI Taxonomy" id="2697033"/>
    <lineage>
        <taxon>Bacteria</taxon>
        <taxon>Pseudomonadati</taxon>
        <taxon>Pseudomonadota</taxon>
        <taxon>Alphaproteobacteria</taxon>
        <taxon>Acetobacterales</taxon>
        <taxon>Acetobacteraceae</taxon>
        <taxon>Aristophania</taxon>
    </lineage>
</organism>
<evidence type="ECO:0000259" key="8">
    <source>
        <dbReference type="Pfam" id="PF17768"/>
    </source>
</evidence>
<evidence type="ECO:0000256" key="3">
    <source>
        <dbReference type="ARBA" id="ARBA00022722"/>
    </source>
</evidence>
<dbReference type="InterPro" id="IPR041122">
    <property type="entry name" value="RecJ_OB"/>
</dbReference>
<dbReference type="InterPro" id="IPR003156">
    <property type="entry name" value="DHHA1_dom"/>
</dbReference>
<dbReference type="PANTHER" id="PTHR30255:SF2">
    <property type="entry name" value="SINGLE-STRANDED-DNA-SPECIFIC EXONUCLEASE RECJ"/>
    <property type="match status" value="1"/>
</dbReference>
<dbReference type="Pfam" id="PF01368">
    <property type="entry name" value="DHH"/>
    <property type="match status" value="1"/>
</dbReference>
<dbReference type="Pfam" id="PF17768">
    <property type="entry name" value="RecJ_OB"/>
    <property type="match status" value="1"/>
</dbReference>
<dbReference type="PANTHER" id="PTHR30255">
    <property type="entry name" value="SINGLE-STRANDED-DNA-SPECIFIC EXONUCLEASE RECJ"/>
    <property type="match status" value="1"/>
</dbReference>
<dbReference type="RefSeq" id="WP_160619199.1">
    <property type="nucleotide sequence ID" value="NZ_CP047652.1"/>
</dbReference>
<dbReference type="InterPro" id="IPR038763">
    <property type="entry name" value="DHH_sf"/>
</dbReference>
<feature type="domain" description="RecJ OB" evidence="8">
    <location>
        <begin position="486"/>
        <end position="598"/>
    </location>
</feature>
<dbReference type="GO" id="GO:0008409">
    <property type="term" value="F:5'-3' exonuclease activity"/>
    <property type="evidence" value="ECO:0007669"/>
    <property type="project" value="InterPro"/>
</dbReference>
<keyword evidence="5 9" id="KW-0269">Exonuclease</keyword>
<gene>
    <name evidence="9" type="primary">recJ</name>
    <name evidence="9" type="ORF">GT348_07670</name>
</gene>
<sequence length="602" mass="64970">MTFNNHVPNNSVLGVTSSAGNRQWVWRKSTLSDEQQRLILTITQQTGLTELTARILAGRGIGLNQLEAFLEPRLERDLPDPSCLKDMDQTSQRLADAIEKQEVIGILGDYDVDGACGTALLASTLSALGCKILTHIPDRITEGYGPNTQTLESFITQGATLLICVDCGTAAHTILDAFEGRADRIILDHHKPNGGLIPKGLVVNPNRLDCDSNLGFICATAVSFFTMIALRRELRSRGWLETHKFPNLLSLLDLTALATICDVMPLYGVNRTLVTQGLKVLNTGKRLGLQMLAHSAGVKDKSNAMACGFALGPRINAGGRIAQSDLGLKLLLSQSEEEARALAETLDGVNRKRQTIEGHALQSAIDRAQAQIDAGHAVILLCDKEWHPGIVGIVAGRLKERFNRPTLIGALNEDNIIKGSARSVTGLDIGNAIIASQQAGLLLAGGGHSMAAGFSLKESNLEAFHQFLNQTLSQALTLPPQEALQIDGILTLNGATPTLAKELSALAPFGNGNEEPILALSHVRCVKTDRIGKDGNTLRVILQGEDGFTRLKGLVFRAAEKRFTNLLEDRTKPLIHVAGQLRLEEWQGIENLTFFISDATPS</sequence>